<dbReference type="Proteomes" id="UP000198636">
    <property type="component" value="Unassembled WGS sequence"/>
</dbReference>
<dbReference type="STRING" id="1120976.SAMN03080606_01673"/>
<dbReference type="RefSeq" id="WP_091542209.1">
    <property type="nucleotide sequence ID" value="NZ_FMUS01000009.1"/>
</dbReference>
<gene>
    <name evidence="1" type="ORF">SAMN03080606_01673</name>
</gene>
<evidence type="ECO:0000313" key="1">
    <source>
        <dbReference type="EMBL" id="SCY50345.1"/>
    </source>
</evidence>
<keyword evidence="2" id="KW-1185">Reference proteome</keyword>
<organism evidence="1 2">
    <name type="scientific">Alkaliphilus peptidifermentans DSM 18978</name>
    <dbReference type="NCBI Taxonomy" id="1120976"/>
    <lineage>
        <taxon>Bacteria</taxon>
        <taxon>Bacillati</taxon>
        <taxon>Bacillota</taxon>
        <taxon>Clostridia</taxon>
        <taxon>Peptostreptococcales</taxon>
        <taxon>Natronincolaceae</taxon>
        <taxon>Alkaliphilus</taxon>
    </lineage>
</organism>
<evidence type="ECO:0000313" key="2">
    <source>
        <dbReference type="Proteomes" id="UP000198636"/>
    </source>
</evidence>
<dbReference type="AlphaFoldDB" id="A0A1G5GFM7"/>
<accession>A0A1G5GFM7</accession>
<proteinExistence type="predicted"/>
<reference evidence="1 2" key="1">
    <citation type="submission" date="2016-10" db="EMBL/GenBank/DDBJ databases">
        <authorList>
            <person name="de Groot N.N."/>
        </authorList>
    </citation>
    <scope>NUCLEOTIDE SEQUENCE [LARGE SCALE GENOMIC DNA]</scope>
    <source>
        <strain evidence="1 2">DSM 18978</strain>
    </source>
</reference>
<dbReference type="OrthoDB" id="1707826at2"/>
<sequence>MKSKKSKSNNWITIKNLRSKGNEPNSVVVDFNGNVYIDGVLYDENNAKYENLSIDVEKHNRVSTGEETQKMFKGFEEANEGETITIKDEKDQNRREKTTIKY</sequence>
<protein>
    <submittedName>
        <fullName evidence="1">Uncharacterized protein</fullName>
    </submittedName>
</protein>
<name>A0A1G5GFM7_9FIRM</name>
<dbReference type="EMBL" id="FMUS01000009">
    <property type="protein sequence ID" value="SCY50345.1"/>
    <property type="molecule type" value="Genomic_DNA"/>
</dbReference>